<reference evidence="5 8" key="1">
    <citation type="submission" date="2016-08" db="EMBL/GenBank/DDBJ databases">
        <title>Candidatus Dactylopiibacterium carminicum genome sequence.</title>
        <authorList>
            <person name="Ramirez-Puebla S.T."/>
            <person name="Ormeno-Orrillo E."/>
            <person name="Vera-Ponce De Leon A."/>
            <person name="Luis L."/>
            <person name="Sanchez-Flores A."/>
            <person name="Monica R."/>
            <person name="Martinez-Romero E."/>
        </authorList>
    </citation>
    <scope>NUCLEOTIDE SEQUENCE [LARGE SCALE GENOMIC DNA]</scope>
    <source>
        <strain evidence="5">END1</strain>
    </source>
</reference>
<keyword evidence="8" id="KW-1185">Reference proteome</keyword>
<dbReference type="EMBL" id="MDUX01000061">
    <property type="protein sequence ID" value="KAF7598162.1"/>
    <property type="molecule type" value="Genomic_DNA"/>
</dbReference>
<dbReference type="PANTHER" id="PTHR48090:SF3">
    <property type="entry name" value="UNDECAPRENYL-PHOSPHATE 4-DEOXY-4-FORMAMIDO-L-ARABINOSE TRANSFERASE"/>
    <property type="match status" value="1"/>
</dbReference>
<dbReference type="RefSeq" id="WP_095525632.1">
    <property type="nucleotide sequence ID" value="NZ_MDUX01000061.1"/>
</dbReference>
<proteinExistence type="predicted"/>
<gene>
    <name evidence="5" type="ORF">BGI27_14880</name>
    <name evidence="6" type="ORF">CGU29_14365</name>
</gene>
<keyword evidence="1 4" id="KW-0812">Transmembrane</keyword>
<dbReference type="AlphaFoldDB" id="A0A272ENY5"/>
<protein>
    <recommendedName>
        <fullName evidence="9">Glycosyltransferase</fullName>
    </recommendedName>
</protein>
<evidence type="ECO:0000256" key="4">
    <source>
        <dbReference type="SAM" id="Phobius"/>
    </source>
</evidence>
<evidence type="ECO:0000256" key="2">
    <source>
        <dbReference type="ARBA" id="ARBA00022989"/>
    </source>
</evidence>
<dbReference type="InterPro" id="IPR050256">
    <property type="entry name" value="Glycosyltransferase_2"/>
</dbReference>
<dbReference type="PANTHER" id="PTHR48090">
    <property type="entry name" value="UNDECAPRENYL-PHOSPHATE 4-DEOXY-4-FORMAMIDO-L-ARABINOSE TRANSFERASE-RELATED"/>
    <property type="match status" value="1"/>
</dbReference>
<evidence type="ECO:0000313" key="7">
    <source>
        <dbReference type="Proteomes" id="UP000216107"/>
    </source>
</evidence>
<organism evidence="6 7">
    <name type="scientific">Candidatus Dactylopiibacterium carminicum</name>
    <dbReference type="NCBI Taxonomy" id="857335"/>
    <lineage>
        <taxon>Bacteria</taxon>
        <taxon>Pseudomonadati</taxon>
        <taxon>Pseudomonadota</taxon>
        <taxon>Betaproteobacteria</taxon>
        <taxon>Rhodocyclales</taxon>
        <taxon>Rhodocyclaceae</taxon>
        <taxon>Candidatus Dactylopiibacterium</taxon>
    </lineage>
</organism>
<evidence type="ECO:0000313" key="8">
    <source>
        <dbReference type="Proteomes" id="UP000623509"/>
    </source>
</evidence>
<accession>A0A272ENY5</accession>
<reference evidence="6 7" key="2">
    <citation type="submission" date="2017-07" db="EMBL/GenBank/DDBJ databases">
        <title>Candidatus Dactylopiibacterium carminicum, a nitrogen-fixing symbiont of the cochineal insect Dactylopius coccus and Dactylopius opuntiae (Hemiptera: Coccoidea: Dactylopiidae).</title>
        <authorList>
            <person name="Vera A."/>
        </authorList>
    </citation>
    <scope>NUCLEOTIDE SEQUENCE [LARGE SCALE GENOMIC DNA]</scope>
    <source>
        <strain evidence="6 7">NFDCM</strain>
    </source>
</reference>
<dbReference type="GO" id="GO:0005886">
    <property type="term" value="C:plasma membrane"/>
    <property type="evidence" value="ECO:0007669"/>
    <property type="project" value="TreeGrafter"/>
</dbReference>
<name>A0A272ENY5_9RHOO</name>
<sequence length="77" mass="8450">MAFSAFAYGSFIVLRTLLFGIDVPGYASLLTVMLFMSGLQLIGLGVIGEYLGRVYLESKRRPPFAIRAVQRHTPGTP</sequence>
<dbReference type="EMBL" id="NMRN01000058">
    <property type="protein sequence ID" value="PAS91837.1"/>
    <property type="molecule type" value="Genomic_DNA"/>
</dbReference>
<keyword evidence="3 4" id="KW-0472">Membrane</keyword>
<keyword evidence="2 4" id="KW-1133">Transmembrane helix</keyword>
<evidence type="ECO:0008006" key="9">
    <source>
        <dbReference type="Google" id="ProtNLM"/>
    </source>
</evidence>
<evidence type="ECO:0000313" key="6">
    <source>
        <dbReference type="EMBL" id="PAS91837.1"/>
    </source>
</evidence>
<evidence type="ECO:0000256" key="1">
    <source>
        <dbReference type="ARBA" id="ARBA00022692"/>
    </source>
</evidence>
<feature type="transmembrane region" description="Helical" evidence="4">
    <location>
        <begin position="30"/>
        <end position="51"/>
    </location>
</feature>
<evidence type="ECO:0000256" key="3">
    <source>
        <dbReference type="ARBA" id="ARBA00023136"/>
    </source>
</evidence>
<comment type="caution">
    <text evidence="6">The sequence shown here is derived from an EMBL/GenBank/DDBJ whole genome shotgun (WGS) entry which is preliminary data.</text>
</comment>
<dbReference type="Proteomes" id="UP000623509">
    <property type="component" value="Unassembled WGS sequence"/>
</dbReference>
<dbReference type="OrthoDB" id="9811884at2"/>
<evidence type="ECO:0000313" key="5">
    <source>
        <dbReference type="EMBL" id="KAF7598162.1"/>
    </source>
</evidence>
<dbReference type="Proteomes" id="UP000216107">
    <property type="component" value="Unassembled WGS sequence"/>
</dbReference>